<name>A0A2A9N6X6_9AGAR</name>
<evidence type="ECO:0000313" key="1">
    <source>
        <dbReference type="EMBL" id="PFH45609.1"/>
    </source>
</evidence>
<reference evidence="1 2" key="1">
    <citation type="submission" date="2014-02" db="EMBL/GenBank/DDBJ databases">
        <title>Transposable element dynamics among asymbiotic and ectomycorrhizal Amanita fungi.</title>
        <authorList>
            <consortium name="DOE Joint Genome Institute"/>
            <person name="Hess J."/>
            <person name="Skrede I."/>
            <person name="Wolfe B."/>
            <person name="LaButti K."/>
            <person name="Ohm R.A."/>
            <person name="Grigoriev I.V."/>
            <person name="Pringle A."/>
        </authorList>
    </citation>
    <scope>NUCLEOTIDE SEQUENCE [LARGE SCALE GENOMIC DNA]</scope>
    <source>
        <strain evidence="1 2">SKay4041</strain>
    </source>
</reference>
<accession>A0A2A9N6X6</accession>
<protein>
    <submittedName>
        <fullName evidence="1">Uncharacterized protein</fullName>
    </submittedName>
</protein>
<dbReference type="AlphaFoldDB" id="A0A2A9N6X6"/>
<keyword evidence="2" id="KW-1185">Reference proteome</keyword>
<organism evidence="1 2">
    <name type="scientific">Amanita thiersii Skay4041</name>
    <dbReference type="NCBI Taxonomy" id="703135"/>
    <lineage>
        <taxon>Eukaryota</taxon>
        <taxon>Fungi</taxon>
        <taxon>Dikarya</taxon>
        <taxon>Basidiomycota</taxon>
        <taxon>Agaricomycotina</taxon>
        <taxon>Agaricomycetes</taxon>
        <taxon>Agaricomycetidae</taxon>
        <taxon>Agaricales</taxon>
        <taxon>Pluteineae</taxon>
        <taxon>Amanitaceae</taxon>
        <taxon>Amanita</taxon>
    </lineage>
</organism>
<gene>
    <name evidence="1" type="ORF">AMATHDRAFT_8926</name>
</gene>
<dbReference type="Proteomes" id="UP000242287">
    <property type="component" value="Unassembled WGS sequence"/>
</dbReference>
<dbReference type="EMBL" id="KZ302329">
    <property type="protein sequence ID" value="PFH45609.1"/>
    <property type="molecule type" value="Genomic_DNA"/>
</dbReference>
<evidence type="ECO:0000313" key="2">
    <source>
        <dbReference type="Proteomes" id="UP000242287"/>
    </source>
</evidence>
<sequence>MDEELTDALNSIISENVEWLLALGSNHVKSANWSKDPKAIVVTMTRNIDKNRENNLPDGKAAFEALRKVVLDLFPEVVLANRKPRSKLHFLRVPIQHSDGLPFDNGLLYHYIHKHPCFENVRFSLTPRFERPCPLKPGQVEKPTYTKTMICEIFDTETGSVAKKCLGSVVKFDNNPSICGTMSRSSAKQKPTTVRDAEALILLPCTNQHVTHAPRATSAKSNAPIAKDPT</sequence>
<proteinExistence type="predicted"/>